<organism evidence="1 2">
    <name type="scientific">Desmophyllum pertusum</name>
    <dbReference type="NCBI Taxonomy" id="174260"/>
    <lineage>
        <taxon>Eukaryota</taxon>
        <taxon>Metazoa</taxon>
        <taxon>Cnidaria</taxon>
        <taxon>Anthozoa</taxon>
        <taxon>Hexacorallia</taxon>
        <taxon>Scleractinia</taxon>
        <taxon>Caryophylliina</taxon>
        <taxon>Caryophylliidae</taxon>
        <taxon>Desmophyllum</taxon>
    </lineage>
</organism>
<comment type="caution">
    <text evidence="1">The sequence shown here is derived from an EMBL/GenBank/DDBJ whole genome shotgun (WGS) entry which is preliminary data.</text>
</comment>
<protein>
    <submittedName>
        <fullName evidence="1">Uncharacterized protein</fullName>
    </submittedName>
</protein>
<gene>
    <name evidence="1" type="ORF">OS493_037840</name>
</gene>
<dbReference type="Proteomes" id="UP001163046">
    <property type="component" value="Unassembled WGS sequence"/>
</dbReference>
<name>A0A9X0CH01_9CNID</name>
<evidence type="ECO:0000313" key="1">
    <source>
        <dbReference type="EMBL" id="KAJ7350195.1"/>
    </source>
</evidence>
<dbReference type="EMBL" id="MU827379">
    <property type="protein sequence ID" value="KAJ7350195.1"/>
    <property type="molecule type" value="Genomic_DNA"/>
</dbReference>
<keyword evidence="2" id="KW-1185">Reference proteome</keyword>
<evidence type="ECO:0000313" key="2">
    <source>
        <dbReference type="Proteomes" id="UP001163046"/>
    </source>
</evidence>
<reference evidence="1" key="1">
    <citation type="submission" date="2023-01" db="EMBL/GenBank/DDBJ databases">
        <title>Genome assembly of the deep-sea coral Lophelia pertusa.</title>
        <authorList>
            <person name="Herrera S."/>
            <person name="Cordes E."/>
        </authorList>
    </citation>
    <scope>NUCLEOTIDE SEQUENCE</scope>
    <source>
        <strain evidence="1">USNM1676648</strain>
        <tissue evidence="1">Polyp</tissue>
    </source>
</reference>
<accession>A0A9X0CH01</accession>
<dbReference type="AlphaFoldDB" id="A0A9X0CH01"/>
<sequence>MDRRRLEEGFLLFAAVVVINKYRLPIEVLPCDRNDLSELVAKQYHDAFVKKWGDHVCDSPGCKGVLIMDGNMKNARQVCMCKHVGELQFDDLQGTVVVGCQNTPAKESRYCSLHKHHATTFKDDVATSENTQKDETDTLIVKILNEKCALGRWKKELGKGGKFANERILVFAKPCAVVVDVKELFGSEGKSQVYAHVHNLLNNTVMDDKGVICYDDACHLKKFAQNPVRSDLTEIAKRLKGMKMVCDKFHFRNHVDSWCKVNCNPYSTTDLEVIF</sequence>
<proteinExistence type="predicted"/>
<dbReference type="OrthoDB" id="5982978at2759"/>